<accession>A0A0S4WJK2</accession>
<reference evidence="2" key="1">
    <citation type="submission" date="2015-10" db="EMBL/GenBank/DDBJ databases">
        <authorList>
            <person name="Gilbert D.G."/>
        </authorList>
    </citation>
    <scope>NUCLEOTIDE SEQUENCE</scope>
    <source>
        <strain evidence="2">Phyl III-seqv23</strain>
    </source>
</reference>
<organism evidence="2">
    <name type="scientific">Ralstonia solanacearum</name>
    <name type="common">Pseudomonas solanacearum</name>
    <dbReference type="NCBI Taxonomy" id="305"/>
    <lineage>
        <taxon>Bacteria</taxon>
        <taxon>Pseudomonadati</taxon>
        <taxon>Pseudomonadota</taxon>
        <taxon>Betaproteobacteria</taxon>
        <taxon>Burkholderiales</taxon>
        <taxon>Burkholderiaceae</taxon>
        <taxon>Ralstonia</taxon>
        <taxon>Ralstonia solanacearum species complex</taxon>
    </lineage>
</organism>
<name>A0A0S4WJK2_RALSL</name>
<evidence type="ECO:0000256" key="1">
    <source>
        <dbReference type="SAM" id="MobiDB-lite"/>
    </source>
</evidence>
<feature type="region of interest" description="Disordered" evidence="1">
    <location>
        <begin position="39"/>
        <end position="77"/>
    </location>
</feature>
<evidence type="ECO:0000313" key="2">
    <source>
        <dbReference type="EMBL" id="CUV46888.1"/>
    </source>
</evidence>
<sequence>MCGCHVPRLHEQRCVERSVRMCTLSRAWLSLSGTLPSGLGALPVRNGAEKERGNRGENARARSRRVGAKSASSSEKAARLGAGRGCFAAETGGGLRGRTQQDASKSCGRLRTNAPSMVSGLVVHPSAPNLLKHHTDPGLTLILSCTKSCVRQLAAIIHFRFADDFCLSMTNAVSD</sequence>
<feature type="compositionally biased region" description="Basic and acidic residues" evidence="1">
    <location>
        <begin position="47"/>
        <end position="60"/>
    </location>
</feature>
<dbReference type="AlphaFoldDB" id="A0A0S4WJK2"/>
<gene>
    <name evidence="2" type="ORF">TO10_v1_730006</name>
</gene>
<dbReference type="EMBL" id="LN899827">
    <property type="protein sequence ID" value="CUV46888.1"/>
    <property type="molecule type" value="Genomic_DNA"/>
</dbReference>
<proteinExistence type="predicted"/>
<protein>
    <submittedName>
        <fullName evidence="2">Uncharacterized protein</fullName>
    </submittedName>
</protein>